<sequence>MQTPTRLPPFLRGDIEGVHPLVSVWLRNLEEVSQTVDKWAADLSPEGFWWVPAPEANAIGGLVRHIGISSVRLYYRGIGQEIPEAYRLLPPEQLRVTHEPPAAVLEEFRGNLRLVWEGLCRLTQDDFEALRSWGDFAPVRAIYVFDHIAAHAQHHAGQIITTRKLWESLETHLYPPRL</sequence>
<dbReference type="OrthoDB" id="31824at2"/>
<dbReference type="EMBL" id="QWLA01000067">
    <property type="protein sequence ID" value="RIH83897.1"/>
    <property type="molecule type" value="Genomic_DNA"/>
</dbReference>
<dbReference type="Gene3D" id="1.20.120.450">
    <property type="entry name" value="dinb family like domain"/>
    <property type="match status" value="1"/>
</dbReference>
<gene>
    <name evidence="2" type="ORF">Mrose_02856</name>
</gene>
<dbReference type="InterPro" id="IPR034660">
    <property type="entry name" value="DinB/YfiT-like"/>
</dbReference>
<feature type="domain" description="DinB-like" evidence="1">
    <location>
        <begin position="29"/>
        <end position="159"/>
    </location>
</feature>
<organism evidence="2 3">
    <name type="scientific">Calidithermus roseus</name>
    <dbReference type="NCBI Taxonomy" id="1644118"/>
    <lineage>
        <taxon>Bacteria</taxon>
        <taxon>Thermotogati</taxon>
        <taxon>Deinococcota</taxon>
        <taxon>Deinococci</taxon>
        <taxon>Thermales</taxon>
        <taxon>Thermaceae</taxon>
        <taxon>Calidithermus</taxon>
    </lineage>
</organism>
<reference evidence="2 3" key="1">
    <citation type="submission" date="2018-08" db="EMBL/GenBank/DDBJ databases">
        <title>Meiothermus roseus NBRC 110900 genome sequencing project.</title>
        <authorList>
            <person name="Da Costa M.S."/>
            <person name="Albuquerque L."/>
            <person name="Raposo P."/>
            <person name="Froufe H.J.C."/>
            <person name="Barroso C.S."/>
            <person name="Egas C."/>
        </authorList>
    </citation>
    <scope>NUCLEOTIDE SEQUENCE [LARGE SCALE GENOMIC DNA]</scope>
    <source>
        <strain evidence="2 3">NBRC 110900</strain>
    </source>
</reference>
<evidence type="ECO:0000259" key="1">
    <source>
        <dbReference type="Pfam" id="PF12867"/>
    </source>
</evidence>
<accession>A0A399EH23</accession>
<keyword evidence="3" id="KW-1185">Reference proteome</keyword>
<comment type="caution">
    <text evidence="2">The sequence shown here is derived from an EMBL/GenBank/DDBJ whole genome shotgun (WGS) entry which is preliminary data.</text>
</comment>
<dbReference type="Proteomes" id="UP000265341">
    <property type="component" value="Unassembled WGS sequence"/>
</dbReference>
<proteinExistence type="predicted"/>
<name>A0A399EH23_9DEIN</name>
<dbReference type="RefSeq" id="WP_119279415.1">
    <property type="nucleotide sequence ID" value="NZ_QWLA01000067.1"/>
</dbReference>
<dbReference type="InterPro" id="IPR024775">
    <property type="entry name" value="DinB-like"/>
</dbReference>
<evidence type="ECO:0000313" key="2">
    <source>
        <dbReference type="EMBL" id="RIH83897.1"/>
    </source>
</evidence>
<dbReference type="Pfam" id="PF12867">
    <property type="entry name" value="DinB_2"/>
    <property type="match status" value="1"/>
</dbReference>
<dbReference type="SUPFAM" id="SSF109854">
    <property type="entry name" value="DinB/YfiT-like putative metalloenzymes"/>
    <property type="match status" value="1"/>
</dbReference>
<protein>
    <submittedName>
        <fullName evidence="2">DinB superfamily protein</fullName>
    </submittedName>
</protein>
<evidence type="ECO:0000313" key="3">
    <source>
        <dbReference type="Proteomes" id="UP000265341"/>
    </source>
</evidence>
<dbReference type="AlphaFoldDB" id="A0A399EH23"/>